<reference evidence="2" key="1">
    <citation type="submission" date="2022-11" db="UniProtKB">
        <authorList>
            <consortium name="WormBaseParasite"/>
        </authorList>
    </citation>
    <scope>IDENTIFICATION</scope>
</reference>
<proteinExistence type="predicted"/>
<accession>A0A914VQX8</accession>
<dbReference type="Pfam" id="PF10300">
    <property type="entry name" value="Iml2-TPR_39"/>
    <property type="match status" value="1"/>
</dbReference>
<evidence type="ECO:0000313" key="2">
    <source>
        <dbReference type="WBParaSite" id="PSAMB.scaffold2283size24141.g17163.t1"/>
    </source>
</evidence>
<dbReference type="Proteomes" id="UP000887566">
    <property type="component" value="Unplaced"/>
</dbReference>
<sequence>MVLLQNVGLTQLHTAAAMQNTLRSPLCALVLLCWHLIGGYLIGADSNIPLCERLLIPLLRDYPQGALVLFFAARLCVVTAQIDNGIAYLNKSVAAQSLWRQYHHVCFWELMFAHAYERDWAKATYYAKQLYEENKWSRATYAYMTAIFMHAQYDTLGVADRGYMTSLCEKVPSLRIRIAGKSIPVEKFCGMKARRYSLKGTLTLAHYELIYLWNGFNILGQKEELLKPILADIEAQMKRIESAQVRDQDDYCLCLLLKAMCFKHLQSPFQAEQCFKDIIDSESRLTDHRYLVPSSYFELALLRMDEDRLTETQQLLTKAREFKNYPLETRLHFRIHSAFEKLGVKTPSPTRL</sequence>
<evidence type="ECO:0000313" key="1">
    <source>
        <dbReference type="Proteomes" id="UP000887566"/>
    </source>
</evidence>
<organism evidence="1 2">
    <name type="scientific">Plectus sambesii</name>
    <dbReference type="NCBI Taxonomy" id="2011161"/>
    <lineage>
        <taxon>Eukaryota</taxon>
        <taxon>Metazoa</taxon>
        <taxon>Ecdysozoa</taxon>
        <taxon>Nematoda</taxon>
        <taxon>Chromadorea</taxon>
        <taxon>Plectida</taxon>
        <taxon>Plectina</taxon>
        <taxon>Plectoidea</taxon>
        <taxon>Plectidae</taxon>
        <taxon>Plectus</taxon>
    </lineage>
</organism>
<dbReference type="AlphaFoldDB" id="A0A914VQX8"/>
<dbReference type="PANTHER" id="PTHR31859:SF9">
    <property type="entry name" value="TETRATRICOPEPTIDE REPEAT PROTEIN 39B"/>
    <property type="match status" value="1"/>
</dbReference>
<protein>
    <submittedName>
        <fullName evidence="2">Tetratricopeptide repeat protein 39B</fullName>
    </submittedName>
</protein>
<dbReference type="InterPro" id="IPR019412">
    <property type="entry name" value="IML2/TPR_39"/>
</dbReference>
<dbReference type="WBParaSite" id="PSAMB.scaffold2283size24141.g17163.t1">
    <property type="protein sequence ID" value="PSAMB.scaffold2283size24141.g17163.t1"/>
    <property type="gene ID" value="PSAMB.scaffold2283size24141.g17163"/>
</dbReference>
<dbReference type="PANTHER" id="PTHR31859">
    <property type="entry name" value="TETRATRICOPEPTIDE REPEAT PROTEIN 39 FAMILY MEMBER"/>
    <property type="match status" value="1"/>
</dbReference>
<keyword evidence="1" id="KW-1185">Reference proteome</keyword>
<name>A0A914VQX8_9BILA</name>